<dbReference type="Proteomes" id="UP000233556">
    <property type="component" value="Unassembled WGS sequence"/>
</dbReference>
<reference evidence="2" key="1">
    <citation type="submission" date="2017-11" db="EMBL/GenBank/DDBJ databases">
        <authorList>
            <person name="Lima N.C."/>
            <person name="Parody-Merino A.M."/>
            <person name="Battley P.F."/>
            <person name="Fidler A.E."/>
            <person name="Prosdocimi F."/>
        </authorList>
    </citation>
    <scope>NUCLEOTIDE SEQUENCE [LARGE SCALE GENOMIC DNA]</scope>
</reference>
<dbReference type="AlphaFoldDB" id="A0A2I0UIW9"/>
<evidence type="ECO:0000313" key="1">
    <source>
        <dbReference type="EMBL" id="PKU46004.1"/>
    </source>
</evidence>
<accession>A0A2I0UIW9</accession>
<reference evidence="2" key="2">
    <citation type="submission" date="2017-12" db="EMBL/GenBank/DDBJ databases">
        <title>Genome sequence of the Bar-tailed Godwit (Limosa lapponica baueri).</title>
        <authorList>
            <person name="Lima N.C.B."/>
            <person name="Parody-Merino A.M."/>
            <person name="Battley P.F."/>
            <person name="Fidler A.E."/>
            <person name="Prosdocimi F."/>
        </authorList>
    </citation>
    <scope>NUCLEOTIDE SEQUENCE [LARGE SCALE GENOMIC DNA]</scope>
</reference>
<name>A0A2I0UIW9_LIMLA</name>
<proteinExistence type="predicted"/>
<dbReference type="EMBL" id="KZ505732">
    <property type="protein sequence ID" value="PKU46004.1"/>
    <property type="molecule type" value="Genomic_DNA"/>
</dbReference>
<keyword evidence="2" id="KW-1185">Reference proteome</keyword>
<evidence type="ECO:0000313" key="2">
    <source>
        <dbReference type="Proteomes" id="UP000233556"/>
    </source>
</evidence>
<gene>
    <name evidence="1" type="ORF">llap_3705</name>
</gene>
<sequence length="93" mass="10274">MPKSANFTNMNIGLDRELAFHLPSCPQDLDLMVTIAMAAFDLHNPNKPLIVDAYEVQQNTSPGWLFCHLEDEVINALQEPPGLLVPCCVAPPM</sequence>
<protein>
    <submittedName>
        <fullName evidence="1">Dual specificity protein phosphatase cdc14b-like</fullName>
    </submittedName>
</protein>
<organism evidence="1 2">
    <name type="scientific">Limosa lapponica baueri</name>
    <dbReference type="NCBI Taxonomy" id="1758121"/>
    <lineage>
        <taxon>Eukaryota</taxon>
        <taxon>Metazoa</taxon>
        <taxon>Chordata</taxon>
        <taxon>Craniata</taxon>
        <taxon>Vertebrata</taxon>
        <taxon>Euteleostomi</taxon>
        <taxon>Archelosauria</taxon>
        <taxon>Archosauria</taxon>
        <taxon>Dinosauria</taxon>
        <taxon>Saurischia</taxon>
        <taxon>Theropoda</taxon>
        <taxon>Coelurosauria</taxon>
        <taxon>Aves</taxon>
        <taxon>Neognathae</taxon>
        <taxon>Neoaves</taxon>
        <taxon>Charadriiformes</taxon>
        <taxon>Scolopacidae</taxon>
        <taxon>Limosa</taxon>
    </lineage>
</organism>